<organism evidence="1 2">
    <name type="scientific">Goodea atripinnis</name>
    <dbReference type="NCBI Taxonomy" id="208336"/>
    <lineage>
        <taxon>Eukaryota</taxon>
        <taxon>Metazoa</taxon>
        <taxon>Chordata</taxon>
        <taxon>Craniata</taxon>
        <taxon>Vertebrata</taxon>
        <taxon>Euteleostomi</taxon>
        <taxon>Actinopterygii</taxon>
        <taxon>Neopterygii</taxon>
        <taxon>Teleostei</taxon>
        <taxon>Neoteleostei</taxon>
        <taxon>Acanthomorphata</taxon>
        <taxon>Ovalentaria</taxon>
        <taxon>Atherinomorphae</taxon>
        <taxon>Cyprinodontiformes</taxon>
        <taxon>Goodeidae</taxon>
        <taxon>Goodea</taxon>
    </lineage>
</organism>
<gene>
    <name evidence="1" type="ORF">GOODEAATRI_017060</name>
</gene>
<protein>
    <submittedName>
        <fullName evidence="1">Uncharacterized protein</fullName>
    </submittedName>
</protein>
<evidence type="ECO:0000313" key="2">
    <source>
        <dbReference type="Proteomes" id="UP001476798"/>
    </source>
</evidence>
<sequence length="71" mass="7738">RGEAIGLAGEEARQIYGGGCDLWGRNTVMAPRAIAFLNLSLERQELWSLSIEEKGMLFPCHLLVAPPSSLP</sequence>
<accession>A0ABV0PPC3</accession>
<comment type="caution">
    <text evidence="1">The sequence shown here is derived from an EMBL/GenBank/DDBJ whole genome shotgun (WGS) entry which is preliminary data.</text>
</comment>
<dbReference type="Proteomes" id="UP001476798">
    <property type="component" value="Unassembled WGS sequence"/>
</dbReference>
<name>A0ABV0PPC3_9TELE</name>
<reference evidence="1 2" key="1">
    <citation type="submission" date="2021-06" db="EMBL/GenBank/DDBJ databases">
        <authorList>
            <person name="Palmer J.M."/>
        </authorList>
    </citation>
    <scope>NUCLEOTIDE SEQUENCE [LARGE SCALE GENOMIC DNA]</scope>
    <source>
        <strain evidence="1 2">GA_2019</strain>
        <tissue evidence="1">Muscle</tissue>
    </source>
</reference>
<feature type="non-terminal residue" evidence="1">
    <location>
        <position position="1"/>
    </location>
</feature>
<keyword evidence="2" id="KW-1185">Reference proteome</keyword>
<proteinExistence type="predicted"/>
<dbReference type="EMBL" id="JAHRIO010081323">
    <property type="protein sequence ID" value="MEQ2185326.1"/>
    <property type="molecule type" value="Genomic_DNA"/>
</dbReference>
<evidence type="ECO:0000313" key="1">
    <source>
        <dbReference type="EMBL" id="MEQ2185326.1"/>
    </source>
</evidence>